<dbReference type="InterPro" id="IPR036209">
    <property type="entry name" value="YwmB-like_sf"/>
</dbReference>
<gene>
    <name evidence="1" type="ORF">OWO01_10580</name>
</gene>
<reference evidence="1" key="1">
    <citation type="submission" date="2022-11" db="EMBL/GenBank/DDBJ databases">
        <title>WGS of Natronobacillus azotifigens 24KS-1, an anaerobic diazotrophic haloalkaliphile from soda-rich habitats.</title>
        <authorList>
            <person name="Sorokin D.Y."/>
            <person name="Merkel A.Y."/>
        </authorList>
    </citation>
    <scope>NUCLEOTIDE SEQUENCE</scope>
    <source>
        <strain evidence="1">24KS-1</strain>
    </source>
</reference>
<dbReference type="Gene3D" id="3.30.360.40">
    <property type="entry name" value="YwmB-like"/>
    <property type="match status" value="1"/>
</dbReference>
<dbReference type="AlphaFoldDB" id="A0A9J6RER5"/>
<dbReference type="RefSeq" id="WP_268780428.1">
    <property type="nucleotide sequence ID" value="NZ_JAPRAT010000020.1"/>
</dbReference>
<dbReference type="InterPro" id="IPR014794">
    <property type="entry name" value="DUF1779"/>
</dbReference>
<comment type="caution">
    <text evidence="1">The sequence shown here is derived from an EMBL/GenBank/DDBJ whole genome shotgun (WGS) entry which is preliminary data.</text>
</comment>
<protein>
    <submittedName>
        <fullName evidence="1">YwmB family TATA-box binding protein</fullName>
    </submittedName>
</protein>
<evidence type="ECO:0000313" key="1">
    <source>
        <dbReference type="EMBL" id="MCZ0703665.1"/>
    </source>
</evidence>
<dbReference type="Pfam" id="PF08680">
    <property type="entry name" value="DUF1779"/>
    <property type="match status" value="1"/>
</dbReference>
<sequence length="235" mass="26298">MKIISLLVVIIYLFLPLSDSSSVETQAVILRELIDFAEDDQLELKSWHILIKETFEEKALEEIEANLKSVGFVEAEHSKGKGNAVIKRWKRQQDYNVVETASIIQGDGTSSIDVSYQIDSKNQVYFDEHELASQLNESIGNIFTKASHNYACIRLVAGGNIDSVHFFDRIIENLSIEQINRLEEQGFTVISGYTDQWSTAIPVGDSSMNIQLASREGLGGKTTFTLGTPILTTEY</sequence>
<evidence type="ECO:0000313" key="2">
    <source>
        <dbReference type="Proteomes" id="UP001084197"/>
    </source>
</evidence>
<dbReference type="Gene3D" id="3.30.2030.10">
    <property type="entry name" value="YwmB-like"/>
    <property type="match status" value="1"/>
</dbReference>
<dbReference type="SUPFAM" id="SSF143842">
    <property type="entry name" value="YwmB-like"/>
    <property type="match status" value="1"/>
</dbReference>
<name>A0A9J6RER5_9BACI</name>
<organism evidence="1 2">
    <name type="scientific">Natronobacillus azotifigens</name>
    <dbReference type="NCBI Taxonomy" id="472978"/>
    <lineage>
        <taxon>Bacteria</taxon>
        <taxon>Bacillati</taxon>
        <taxon>Bacillota</taxon>
        <taxon>Bacilli</taxon>
        <taxon>Bacillales</taxon>
        <taxon>Bacillaceae</taxon>
        <taxon>Natronobacillus</taxon>
    </lineage>
</organism>
<accession>A0A9J6RER5</accession>
<proteinExistence type="predicted"/>
<keyword evidence="2" id="KW-1185">Reference proteome</keyword>
<dbReference type="EMBL" id="JAPRAT010000020">
    <property type="protein sequence ID" value="MCZ0703665.1"/>
    <property type="molecule type" value="Genomic_DNA"/>
</dbReference>
<dbReference type="Proteomes" id="UP001084197">
    <property type="component" value="Unassembled WGS sequence"/>
</dbReference>